<name>A0A8E4R747_MYCMU</name>
<gene>
    <name evidence="2" type="ORF">C1S78_027565</name>
</gene>
<evidence type="ECO:0008006" key="4">
    <source>
        <dbReference type="Google" id="ProtNLM"/>
    </source>
</evidence>
<proteinExistence type="predicted"/>
<dbReference type="EMBL" id="CP062008">
    <property type="protein sequence ID" value="QPG69102.1"/>
    <property type="molecule type" value="Genomic_DNA"/>
</dbReference>
<organism evidence="2 3">
    <name type="scientific">Mycolicibacterium mucogenicum DSM 44124</name>
    <dbReference type="NCBI Taxonomy" id="1226753"/>
    <lineage>
        <taxon>Bacteria</taxon>
        <taxon>Bacillati</taxon>
        <taxon>Actinomycetota</taxon>
        <taxon>Actinomycetes</taxon>
        <taxon>Mycobacteriales</taxon>
        <taxon>Mycobacteriaceae</taxon>
        <taxon>Mycolicibacterium</taxon>
    </lineage>
</organism>
<accession>A0A8E4R747</accession>
<protein>
    <recommendedName>
        <fullName evidence="4">HNH endonuclease</fullName>
    </recommendedName>
</protein>
<sequence>MTWGQGSTIPKRIKDQVRRRDQTCRLQYPGICTGAIDEFDHPDGLAAQGQQRTAVRSALEVQGVCSPCHGHKTEQQRLAGIARAKAQRGSLSKRYRDHEPHPGAL</sequence>
<dbReference type="RefSeq" id="WP_138158604.1">
    <property type="nucleotide sequence ID" value="NZ_ANBS01000055.1"/>
</dbReference>
<reference evidence="2 3" key="1">
    <citation type="journal article" date="2019" name="BMC Evol. Biol.">
        <title>Comparative genomics of Mycobacterium mucogenicum and Mycobacterium neoaurum clade members emphasizing tRNA and non-coding RNA.</title>
        <authorList>
            <person name="Behra P.R.K."/>
            <person name="Pettersson B.M.F."/>
            <person name="Das S."/>
            <person name="Dasgupta S."/>
            <person name="Kirsebom L.A."/>
        </authorList>
    </citation>
    <scope>NUCLEOTIDE SEQUENCE [LARGE SCALE GENOMIC DNA]</scope>
    <source>
        <strain evidence="2 3">DSM 44124</strain>
    </source>
</reference>
<evidence type="ECO:0000313" key="3">
    <source>
        <dbReference type="Proteomes" id="UP000309231"/>
    </source>
</evidence>
<dbReference type="Proteomes" id="UP000309231">
    <property type="component" value="Chromosome"/>
</dbReference>
<dbReference type="AlphaFoldDB" id="A0A8E4R747"/>
<reference evidence="2 3" key="2">
    <citation type="journal article" date="2019" name="Sci. Rep.">
        <title>Insight into the biology of Mycobacterium mucogenicum and Mycobacterium neoaurum clade members.</title>
        <authorList>
            <person name="Behra P.R.K."/>
            <person name="Pettersson B.M.F."/>
            <person name="Ramesh M."/>
            <person name="Dasgupta S."/>
            <person name="Kirsebom L.A."/>
        </authorList>
    </citation>
    <scope>NUCLEOTIDE SEQUENCE [LARGE SCALE GENOMIC DNA]</scope>
    <source>
        <strain evidence="2 3">DSM 44124</strain>
    </source>
</reference>
<evidence type="ECO:0000256" key="1">
    <source>
        <dbReference type="SAM" id="MobiDB-lite"/>
    </source>
</evidence>
<feature type="compositionally biased region" description="Basic and acidic residues" evidence="1">
    <location>
        <begin position="94"/>
        <end position="105"/>
    </location>
</feature>
<dbReference type="GeneID" id="76728721"/>
<feature type="region of interest" description="Disordered" evidence="1">
    <location>
        <begin position="81"/>
        <end position="105"/>
    </location>
</feature>
<keyword evidence="3" id="KW-1185">Reference proteome</keyword>
<evidence type="ECO:0000313" key="2">
    <source>
        <dbReference type="EMBL" id="QPG69102.1"/>
    </source>
</evidence>
<dbReference type="KEGG" id="mmuc:C1S78_027565"/>